<accession>A0A382TL61</accession>
<feature type="non-terminal residue" evidence="1">
    <location>
        <position position="1"/>
    </location>
</feature>
<organism evidence="1">
    <name type="scientific">marine metagenome</name>
    <dbReference type="NCBI Taxonomy" id="408172"/>
    <lineage>
        <taxon>unclassified sequences</taxon>
        <taxon>metagenomes</taxon>
        <taxon>ecological metagenomes</taxon>
    </lineage>
</organism>
<name>A0A382TL61_9ZZZZ</name>
<proteinExistence type="predicted"/>
<evidence type="ECO:0000313" key="1">
    <source>
        <dbReference type="EMBL" id="SVD22826.1"/>
    </source>
</evidence>
<sequence>NKGSPVPINQAIILERPISNTNHGGSLPNDCGEQISVMYDTVPSQNDMSSYNFVRRHVKYYGEQYAPGGQVALSRCRLKRKQCHYAFVDSTSTFSKITGDSKYPCEEETVLDYLYDLSFAFSDYKYNPVAGRLHSLGNRNLQPDSLRHYAGAECIDDFKNNISCGIYGDRARSIDMHLSIVSGNEISSVPNDEDDDPDKGRRFLTHYNATMVLRNL</sequence>
<reference evidence="1" key="1">
    <citation type="submission" date="2018-05" db="EMBL/GenBank/DDBJ databases">
        <authorList>
            <person name="Lanie J.A."/>
            <person name="Ng W.-L."/>
            <person name="Kazmierczak K.M."/>
            <person name="Andrzejewski T.M."/>
            <person name="Davidsen T.M."/>
            <person name="Wayne K.J."/>
            <person name="Tettelin H."/>
            <person name="Glass J.I."/>
            <person name="Rusch D."/>
            <person name="Podicherti R."/>
            <person name="Tsui H.-C.T."/>
            <person name="Winkler M.E."/>
        </authorList>
    </citation>
    <scope>NUCLEOTIDE SEQUENCE</scope>
</reference>
<protein>
    <submittedName>
        <fullName evidence="1">Uncharacterized protein</fullName>
    </submittedName>
</protein>
<dbReference type="AlphaFoldDB" id="A0A382TL61"/>
<gene>
    <name evidence="1" type="ORF">METZ01_LOCUS375680</name>
</gene>
<dbReference type="EMBL" id="UINC01137468">
    <property type="protein sequence ID" value="SVD22826.1"/>
    <property type="molecule type" value="Genomic_DNA"/>
</dbReference>